<dbReference type="InterPro" id="IPR009619">
    <property type="entry name" value="CrgA"/>
</dbReference>
<evidence type="ECO:0000256" key="2">
    <source>
        <dbReference type="ARBA" id="ARBA00022618"/>
    </source>
</evidence>
<evidence type="ECO:0000256" key="5">
    <source>
        <dbReference type="ARBA" id="ARBA00023136"/>
    </source>
</evidence>
<keyword evidence="10" id="KW-1185">Reference proteome</keyword>
<evidence type="ECO:0000313" key="10">
    <source>
        <dbReference type="Proteomes" id="UP000290624"/>
    </source>
</evidence>
<dbReference type="EMBL" id="PPCV01000007">
    <property type="protein sequence ID" value="RXW31609.1"/>
    <property type="molecule type" value="Genomic_DNA"/>
</dbReference>
<keyword evidence="3 7" id="KW-0812">Transmembrane</keyword>
<gene>
    <name evidence="7" type="primary">crgA</name>
    <name evidence="9" type="ORF">C1706_10620</name>
</gene>
<dbReference type="OrthoDB" id="5189646at2"/>
<evidence type="ECO:0000313" key="9">
    <source>
        <dbReference type="EMBL" id="RXW31609.1"/>
    </source>
</evidence>
<keyword evidence="2 7" id="KW-0132">Cell division</keyword>
<feature type="transmembrane region" description="Helical" evidence="7">
    <location>
        <begin position="131"/>
        <end position="148"/>
    </location>
</feature>
<feature type="compositionally biased region" description="Basic and acidic residues" evidence="8">
    <location>
        <begin position="46"/>
        <end position="55"/>
    </location>
</feature>
<keyword evidence="1 7" id="KW-1003">Cell membrane</keyword>
<organism evidence="9 10">
    <name type="scientific">Propioniciclava flava</name>
    <dbReference type="NCBI Taxonomy" id="2072026"/>
    <lineage>
        <taxon>Bacteria</taxon>
        <taxon>Bacillati</taxon>
        <taxon>Actinomycetota</taxon>
        <taxon>Actinomycetes</taxon>
        <taxon>Propionibacteriales</taxon>
        <taxon>Propionibacteriaceae</taxon>
        <taxon>Propioniciclava</taxon>
    </lineage>
</organism>
<accession>A0A4Q2EEL4</accession>
<sequence>MRPTPFPAGDASSRRPASVPVGEGPGRALLGLVCSRIVDEWSSSVAEEKSPEDAARSGNPQVAAEGRAAKTKKTRSRDAKKKNSLATTRSWVVPTFLTLLLLGVAWLVVWYLTTSTGNRVPFMTDLGNWNMLIAMVLMGASFGVATLWK</sequence>
<reference evidence="9 10" key="1">
    <citation type="submission" date="2018-01" db="EMBL/GenBank/DDBJ databases">
        <title>Lactibacter flavus gen. nov., sp. nov., a novel bacterium of the family Propionibacteriaceae isolated from raw milk and dairy products.</title>
        <authorList>
            <person name="Wenning M."/>
            <person name="Breitenwieser F."/>
            <person name="Huptas C."/>
            <person name="von Neubeck M."/>
            <person name="Busse H.-J."/>
            <person name="Scherer S."/>
        </authorList>
    </citation>
    <scope>NUCLEOTIDE SEQUENCE [LARGE SCALE GENOMIC DNA]</scope>
    <source>
        <strain evidence="9 10">VG341</strain>
    </source>
</reference>
<comment type="similarity">
    <text evidence="7">Belongs to the CrgA family.</text>
</comment>
<feature type="transmembrane region" description="Helical" evidence="7">
    <location>
        <begin position="91"/>
        <end position="111"/>
    </location>
</feature>
<dbReference type="HAMAP" id="MF_00631">
    <property type="entry name" value="CrgA"/>
    <property type="match status" value="1"/>
</dbReference>
<evidence type="ECO:0000256" key="1">
    <source>
        <dbReference type="ARBA" id="ARBA00022475"/>
    </source>
</evidence>
<evidence type="ECO:0000256" key="8">
    <source>
        <dbReference type="SAM" id="MobiDB-lite"/>
    </source>
</evidence>
<protein>
    <recommendedName>
        <fullName evidence="7">Cell division protein CrgA</fullName>
    </recommendedName>
</protein>
<keyword evidence="5 7" id="KW-0472">Membrane</keyword>
<name>A0A4Q2EEL4_9ACTN</name>
<evidence type="ECO:0000256" key="4">
    <source>
        <dbReference type="ARBA" id="ARBA00022989"/>
    </source>
</evidence>
<comment type="function">
    <text evidence="7">Involved in cell division.</text>
</comment>
<dbReference type="Proteomes" id="UP000290624">
    <property type="component" value="Unassembled WGS sequence"/>
</dbReference>
<feature type="region of interest" description="Disordered" evidence="8">
    <location>
        <begin position="1"/>
        <end position="25"/>
    </location>
</feature>
<dbReference type="GO" id="GO:0005886">
    <property type="term" value="C:plasma membrane"/>
    <property type="evidence" value="ECO:0007669"/>
    <property type="project" value="UniProtKB-SubCell"/>
</dbReference>
<evidence type="ECO:0000256" key="3">
    <source>
        <dbReference type="ARBA" id="ARBA00022692"/>
    </source>
</evidence>
<comment type="caution">
    <text evidence="9">The sequence shown here is derived from an EMBL/GenBank/DDBJ whole genome shotgun (WGS) entry which is preliminary data.</text>
</comment>
<feature type="region of interest" description="Disordered" evidence="8">
    <location>
        <begin position="44"/>
        <end position="85"/>
    </location>
</feature>
<evidence type="ECO:0000256" key="6">
    <source>
        <dbReference type="ARBA" id="ARBA00023306"/>
    </source>
</evidence>
<dbReference type="GO" id="GO:0051301">
    <property type="term" value="P:cell division"/>
    <property type="evidence" value="ECO:0007669"/>
    <property type="project" value="UniProtKB-UniRule"/>
</dbReference>
<dbReference type="AlphaFoldDB" id="A0A4Q2EEL4"/>
<dbReference type="Pfam" id="PF06781">
    <property type="entry name" value="CrgA"/>
    <property type="match status" value="1"/>
</dbReference>
<keyword evidence="6 7" id="KW-0131">Cell cycle</keyword>
<proteinExistence type="inferred from homology"/>
<feature type="compositionally biased region" description="Basic residues" evidence="8">
    <location>
        <begin position="69"/>
        <end position="83"/>
    </location>
</feature>
<keyword evidence="4 7" id="KW-1133">Transmembrane helix</keyword>
<comment type="subcellular location">
    <subcellularLocation>
        <location evidence="7">Cell membrane</location>
        <topology evidence="7">Multi-pass membrane protein</topology>
    </subcellularLocation>
</comment>
<evidence type="ECO:0000256" key="7">
    <source>
        <dbReference type="HAMAP-Rule" id="MF_00631"/>
    </source>
</evidence>